<reference evidence="1" key="1">
    <citation type="journal article" date="2021" name="Proc. Natl. Acad. Sci. U.S.A.">
        <title>A Catalog of Tens of Thousands of Viruses from Human Metagenomes Reveals Hidden Associations with Chronic Diseases.</title>
        <authorList>
            <person name="Tisza M.J."/>
            <person name="Buck C.B."/>
        </authorList>
    </citation>
    <scope>NUCLEOTIDE SEQUENCE</scope>
    <source>
        <strain evidence="1">CtgaY24</strain>
    </source>
</reference>
<dbReference type="EMBL" id="BK032562">
    <property type="protein sequence ID" value="DAF48037.1"/>
    <property type="molecule type" value="Genomic_DNA"/>
</dbReference>
<sequence length="52" mass="6089">MMKGSYLPFPLTNMRDINGWVESFPLTNMRDINGWVESFKPCRCGRAFNFGR</sequence>
<protein>
    <submittedName>
        <fullName evidence="1">Kti11, Kti13 transfer, tRNA modification, Complex</fullName>
    </submittedName>
</protein>
<evidence type="ECO:0000313" key="1">
    <source>
        <dbReference type="EMBL" id="DAF48037.1"/>
    </source>
</evidence>
<organism evidence="1">
    <name type="scientific">Siphoviridae sp. ctgaY24</name>
    <dbReference type="NCBI Taxonomy" id="2827911"/>
    <lineage>
        <taxon>Viruses</taxon>
        <taxon>Duplodnaviria</taxon>
        <taxon>Heunggongvirae</taxon>
        <taxon>Uroviricota</taxon>
        <taxon>Caudoviricetes</taxon>
    </lineage>
</organism>
<proteinExistence type="predicted"/>
<accession>A0A8S5SAK5</accession>
<name>A0A8S5SAK5_9CAUD</name>